<accession>A0A1G6T3W3</accession>
<dbReference type="PANTHER" id="PTHR43539:SF78">
    <property type="entry name" value="FLAVIN-CONTAINING MONOOXYGENASE"/>
    <property type="match status" value="1"/>
</dbReference>
<dbReference type="EMBL" id="FMZB01000008">
    <property type="protein sequence ID" value="SDD23167.1"/>
    <property type="molecule type" value="Genomic_DNA"/>
</dbReference>
<dbReference type="PRINTS" id="PR00368">
    <property type="entry name" value="FADPNR"/>
</dbReference>
<dbReference type="Gene3D" id="3.50.50.60">
    <property type="entry name" value="FAD/NAD(P)-binding domain"/>
    <property type="match status" value="1"/>
</dbReference>
<organism evidence="2 3">
    <name type="scientific">Terribacillus halophilus</name>
    <dbReference type="NCBI Taxonomy" id="361279"/>
    <lineage>
        <taxon>Bacteria</taxon>
        <taxon>Bacillati</taxon>
        <taxon>Bacillota</taxon>
        <taxon>Bacilli</taxon>
        <taxon>Bacillales</taxon>
        <taxon>Bacillaceae</taxon>
        <taxon>Terribacillus</taxon>
    </lineage>
</organism>
<dbReference type="InterPro" id="IPR036188">
    <property type="entry name" value="FAD/NAD-bd_sf"/>
</dbReference>
<dbReference type="GO" id="GO:0004497">
    <property type="term" value="F:monooxygenase activity"/>
    <property type="evidence" value="ECO:0007669"/>
    <property type="project" value="TreeGrafter"/>
</dbReference>
<dbReference type="PRINTS" id="PR00411">
    <property type="entry name" value="PNDRDTASEI"/>
</dbReference>
<gene>
    <name evidence="2" type="ORF">SAMN05421663_10815</name>
</gene>
<dbReference type="RefSeq" id="WP_093727867.1">
    <property type="nucleotide sequence ID" value="NZ_FMZB01000008.1"/>
</dbReference>
<dbReference type="OrthoDB" id="9773233at2"/>
<evidence type="ECO:0000256" key="1">
    <source>
        <dbReference type="ARBA" id="ARBA00023002"/>
    </source>
</evidence>
<dbReference type="GO" id="GO:0050660">
    <property type="term" value="F:flavin adenine dinucleotide binding"/>
    <property type="evidence" value="ECO:0007669"/>
    <property type="project" value="TreeGrafter"/>
</dbReference>
<dbReference type="STRING" id="361279.SAMN05421663_10815"/>
<proteinExistence type="predicted"/>
<dbReference type="Proteomes" id="UP000198666">
    <property type="component" value="Unassembled WGS sequence"/>
</dbReference>
<dbReference type="SUPFAM" id="SSF51905">
    <property type="entry name" value="FAD/NAD(P)-binding domain"/>
    <property type="match status" value="1"/>
</dbReference>
<protein>
    <submittedName>
        <fullName evidence="2">Pyridine nucleotide-disulphide oxidoreductase</fullName>
    </submittedName>
</protein>
<evidence type="ECO:0000313" key="2">
    <source>
        <dbReference type="EMBL" id="SDD23167.1"/>
    </source>
</evidence>
<dbReference type="Pfam" id="PF13738">
    <property type="entry name" value="Pyr_redox_3"/>
    <property type="match status" value="1"/>
</dbReference>
<reference evidence="3" key="1">
    <citation type="submission" date="2016-10" db="EMBL/GenBank/DDBJ databases">
        <authorList>
            <person name="Varghese N."/>
            <person name="Submissions S."/>
        </authorList>
    </citation>
    <scope>NUCLEOTIDE SEQUENCE [LARGE SCALE GENOMIC DNA]</scope>
    <source>
        <strain evidence="3">DSM 21620</strain>
    </source>
</reference>
<keyword evidence="1" id="KW-0560">Oxidoreductase</keyword>
<dbReference type="AlphaFoldDB" id="A0A1G6T3W3"/>
<sequence>MGNDLPVVIIGSGPVGLAAAAHLAKYGVPFLILEKGEAAGSTIKEWKHVRLFSSWEYNIDQAAKELLEGNGWLTPDITQLPTGGELVARYLQPLAALPEIAPYVVYGAEVIAVTREGVDKLKTAGRDKLPFLVYAKSGGKTAAYRAKAVIDASGTWYNPNPPSADGVWQKELQVHTGIPSAAEDMDALKDKHIAVIGSGHSALQTLAELAQVKQIHPDTAITWLIRRGNPASAYGGKERDQLAARGALGMHAESLVNSGVLNIKPGFRTDKITNQDKRFRITSLSGEAVEEVDEIYVNTGARPDFSFLREIRYQIDPAIESTPALAPLIDPNVHSCGTVRPHGEKELRQPEPNFYIAGVKSYGRAPTFLLATGYEQVRSIVARIAGDKQAAEQVKLSLPETGVCSTDRLSVQTSCSEKGCCTC</sequence>
<dbReference type="InterPro" id="IPR050982">
    <property type="entry name" value="Auxin_biosynth/cation_transpt"/>
</dbReference>
<evidence type="ECO:0000313" key="3">
    <source>
        <dbReference type="Proteomes" id="UP000198666"/>
    </source>
</evidence>
<name>A0A1G6T3W3_9BACI</name>
<dbReference type="PANTHER" id="PTHR43539">
    <property type="entry name" value="FLAVIN-BINDING MONOOXYGENASE-LIKE PROTEIN (AFU_ORTHOLOGUE AFUA_4G09220)"/>
    <property type="match status" value="1"/>
</dbReference>
<keyword evidence="3" id="KW-1185">Reference proteome</keyword>